<dbReference type="SUPFAM" id="SSF56563">
    <property type="entry name" value="Major capsid protein gp5"/>
    <property type="match status" value="1"/>
</dbReference>
<sequence>MALTLSEAAKLSQDDLQRGVLETFVIESPVLDRIPFLTIQGNAYAYNEEATLPGVEFRAVNAGYSESTGTVNPKSEKLVILGGDADVDRFIVQTRGNLNDQRAIQTRMKVKAAAYKFQDHFINGDTAVDANGFDGLKKRLTGNQVFAADTNGMGPVAGGHAFFDALDELVSRVPGLNGSNGALYMNRKVIAKIWSSARRLGGAEMVKDALTGKTIHTYNGIPLLDIGQTAAGADIIPQTETQGTASGTTSSIYAVRFGSAEGDQAVTGLTNGGVQVRDLGELDTKPVYRTRLEFYTGLAVFGGKGAARMTGVLNA</sequence>
<proteinExistence type="predicted"/>
<gene>
    <name evidence="1" type="ORF">SEA_ROWA_6</name>
</gene>
<dbReference type="Pfam" id="PF20911">
    <property type="entry name" value="GP7"/>
    <property type="match status" value="1"/>
</dbReference>
<name>A0A2H5BLW0_9CAUD</name>
<protein>
    <submittedName>
        <fullName evidence="1">Major capsid protein</fullName>
    </submittedName>
</protein>
<evidence type="ECO:0000313" key="1">
    <source>
        <dbReference type="EMBL" id="AUG87271.1"/>
    </source>
</evidence>
<dbReference type="InterPro" id="IPR048813">
    <property type="entry name" value="GP7-like"/>
</dbReference>
<accession>A0A2H5BLW0</accession>
<dbReference type="NCBIfam" id="NF045672">
    <property type="entry name" value="MCP_gp7_epsi_15"/>
    <property type="match status" value="1"/>
</dbReference>
<organism evidence="1 2">
    <name type="scientific">Streptomyces phage Rowa</name>
    <dbReference type="NCBI Taxonomy" id="2059883"/>
    <lineage>
        <taxon>Viruses</taxon>
        <taxon>Duplodnaviria</taxon>
        <taxon>Heunggongvirae</taxon>
        <taxon>Uroviricota</taxon>
        <taxon>Caudoviricetes</taxon>
        <taxon>Rowavirus</taxon>
        <taxon>Rowavirus rowa</taxon>
    </lineage>
</organism>
<reference evidence="2" key="1">
    <citation type="submission" date="2017-11" db="EMBL/GenBank/DDBJ databases">
        <authorList>
            <person name="Han C.G."/>
        </authorList>
    </citation>
    <scope>NUCLEOTIDE SEQUENCE [LARGE SCALE GENOMIC DNA]</scope>
</reference>
<dbReference type="Proteomes" id="UP000240214">
    <property type="component" value="Segment"/>
</dbReference>
<dbReference type="EMBL" id="MG593803">
    <property type="protein sequence ID" value="AUG87271.1"/>
    <property type="molecule type" value="Genomic_DNA"/>
</dbReference>
<evidence type="ECO:0000313" key="2">
    <source>
        <dbReference type="Proteomes" id="UP000240214"/>
    </source>
</evidence>
<keyword evidence="2" id="KW-1185">Reference proteome</keyword>